<dbReference type="EMBL" id="JBHSQV010000186">
    <property type="protein sequence ID" value="MFC5989082.1"/>
    <property type="molecule type" value="Genomic_DNA"/>
</dbReference>
<dbReference type="RefSeq" id="WP_379896635.1">
    <property type="nucleotide sequence ID" value="NZ_CBCSCT010000005.1"/>
</dbReference>
<gene>
    <name evidence="2" type="ORF">ACFPXP_21975</name>
</gene>
<feature type="chain" id="PRO_5046635652" evidence="1">
    <location>
        <begin position="26"/>
        <end position="138"/>
    </location>
</feature>
<sequence length="138" mass="15706">MMRMKKIIICLLILMVTALMSTACGRDNDKVKTYGNDGYLGLTNANPNFPLSPGYHNYRNDSQLIKQTLSGIQEVETYTVNINGGDLYIKLGIPDGYSRAEIETIEQNVYKQLTYMLPRYTIHLTSDKSNMDRNEQVD</sequence>
<dbReference type="PROSITE" id="PS51257">
    <property type="entry name" value="PROKAR_LIPOPROTEIN"/>
    <property type="match status" value="1"/>
</dbReference>
<reference evidence="3" key="1">
    <citation type="journal article" date="2019" name="Int. J. Syst. Evol. Microbiol.">
        <title>The Global Catalogue of Microorganisms (GCM) 10K type strain sequencing project: providing services to taxonomists for standard genome sequencing and annotation.</title>
        <authorList>
            <consortium name="The Broad Institute Genomics Platform"/>
            <consortium name="The Broad Institute Genome Sequencing Center for Infectious Disease"/>
            <person name="Wu L."/>
            <person name="Ma J."/>
        </authorList>
    </citation>
    <scope>NUCLEOTIDE SEQUENCE [LARGE SCALE GENOMIC DNA]</scope>
    <source>
        <strain evidence="3">CCM 8749</strain>
    </source>
</reference>
<evidence type="ECO:0000313" key="2">
    <source>
        <dbReference type="EMBL" id="MFC5989082.1"/>
    </source>
</evidence>
<feature type="signal peptide" evidence="1">
    <location>
        <begin position="1"/>
        <end position="25"/>
    </location>
</feature>
<protein>
    <submittedName>
        <fullName evidence="2">Uncharacterized protein</fullName>
    </submittedName>
</protein>
<organism evidence="2 3">
    <name type="scientific">Marinicrinis lubricantis</name>
    <dbReference type="NCBI Taxonomy" id="2086470"/>
    <lineage>
        <taxon>Bacteria</taxon>
        <taxon>Bacillati</taxon>
        <taxon>Bacillota</taxon>
        <taxon>Bacilli</taxon>
        <taxon>Bacillales</taxon>
        <taxon>Paenibacillaceae</taxon>
    </lineage>
</organism>
<accession>A0ABW1IVG2</accession>
<keyword evidence="3" id="KW-1185">Reference proteome</keyword>
<name>A0ABW1IVG2_9BACL</name>
<dbReference type="Proteomes" id="UP001596250">
    <property type="component" value="Unassembled WGS sequence"/>
</dbReference>
<comment type="caution">
    <text evidence="2">The sequence shown here is derived from an EMBL/GenBank/DDBJ whole genome shotgun (WGS) entry which is preliminary data.</text>
</comment>
<evidence type="ECO:0000256" key="1">
    <source>
        <dbReference type="SAM" id="SignalP"/>
    </source>
</evidence>
<proteinExistence type="predicted"/>
<keyword evidence="1" id="KW-0732">Signal</keyword>
<evidence type="ECO:0000313" key="3">
    <source>
        <dbReference type="Proteomes" id="UP001596250"/>
    </source>
</evidence>